<dbReference type="SUPFAM" id="SSF56672">
    <property type="entry name" value="DNA/RNA polymerases"/>
    <property type="match status" value="1"/>
</dbReference>
<dbReference type="EMBL" id="JH430298">
    <property type="status" value="NOT_ANNOTATED_CDS"/>
    <property type="molecule type" value="Genomic_DNA"/>
</dbReference>
<name>T1IJI7_STRMM</name>
<organism evidence="1 2">
    <name type="scientific">Strigamia maritima</name>
    <name type="common">European centipede</name>
    <name type="synonym">Geophilus maritimus</name>
    <dbReference type="NCBI Taxonomy" id="126957"/>
    <lineage>
        <taxon>Eukaryota</taxon>
        <taxon>Metazoa</taxon>
        <taxon>Ecdysozoa</taxon>
        <taxon>Arthropoda</taxon>
        <taxon>Myriapoda</taxon>
        <taxon>Chilopoda</taxon>
        <taxon>Pleurostigmophora</taxon>
        <taxon>Geophilomorpha</taxon>
        <taxon>Linotaeniidae</taxon>
        <taxon>Strigamia</taxon>
    </lineage>
</organism>
<proteinExistence type="predicted"/>
<dbReference type="STRING" id="126957.T1IJI7"/>
<protein>
    <recommendedName>
        <fullName evidence="3">DNA-directed DNA polymerase</fullName>
    </recommendedName>
</protein>
<sequence length="203" mass="24316">MIIYHHTRRASKAKYKYVKTEKLIPNLYKKEKYVLHHKNYQLYSNFGVKITNIDRVLVFEQRNWIKSYIDFNIQQRQKATTDFAKAFWKLMNNSVFGKSIENLLNRVKIKLAQTEKGSRKLLASPRLKDFKIFNNDLVAFNLRKKYVYLNRPSYVGATILEISKNILTSFYYNYIKRKYADNVRLLFTDTDSLTLLVHTPDFY</sequence>
<dbReference type="InterPro" id="IPR043502">
    <property type="entry name" value="DNA/RNA_pol_sf"/>
</dbReference>
<evidence type="ECO:0008006" key="3">
    <source>
        <dbReference type="Google" id="ProtNLM"/>
    </source>
</evidence>
<dbReference type="PANTHER" id="PTHR31511:SF12">
    <property type="entry name" value="RHO TERMINATION FACTOR N-TERMINAL DOMAIN-CONTAINING PROTEIN"/>
    <property type="match status" value="1"/>
</dbReference>
<evidence type="ECO:0000313" key="1">
    <source>
        <dbReference type="EnsemblMetazoa" id="SMAR001056-PA"/>
    </source>
</evidence>
<dbReference type="HOGENOM" id="CLU_1431297_0_0_1"/>
<evidence type="ECO:0000313" key="2">
    <source>
        <dbReference type="Proteomes" id="UP000014500"/>
    </source>
</evidence>
<reference evidence="2" key="1">
    <citation type="submission" date="2011-05" db="EMBL/GenBank/DDBJ databases">
        <authorList>
            <person name="Richards S.R."/>
            <person name="Qu J."/>
            <person name="Jiang H."/>
            <person name="Jhangiani S.N."/>
            <person name="Agravi P."/>
            <person name="Goodspeed R."/>
            <person name="Gross S."/>
            <person name="Mandapat C."/>
            <person name="Jackson L."/>
            <person name="Mathew T."/>
            <person name="Pu L."/>
            <person name="Thornton R."/>
            <person name="Saada N."/>
            <person name="Wilczek-Boney K.B."/>
            <person name="Lee S."/>
            <person name="Kovar C."/>
            <person name="Wu Y."/>
            <person name="Scherer S.E."/>
            <person name="Worley K.C."/>
            <person name="Muzny D.M."/>
            <person name="Gibbs R."/>
        </authorList>
    </citation>
    <scope>NUCLEOTIDE SEQUENCE</scope>
    <source>
        <strain evidence="2">Brora</strain>
    </source>
</reference>
<dbReference type="GO" id="GO:0071897">
    <property type="term" value="P:DNA biosynthetic process"/>
    <property type="evidence" value="ECO:0007669"/>
    <property type="project" value="UniProtKB-ARBA"/>
</dbReference>
<dbReference type="AlphaFoldDB" id="T1IJI7"/>
<accession>T1IJI7</accession>
<dbReference type="EnsemblMetazoa" id="SMAR001056-RA">
    <property type="protein sequence ID" value="SMAR001056-PA"/>
    <property type="gene ID" value="SMAR001056"/>
</dbReference>
<dbReference type="PhylomeDB" id="T1IJI7"/>
<keyword evidence="2" id="KW-1185">Reference proteome</keyword>
<dbReference type="eggNOG" id="ENOG502QT5H">
    <property type="taxonomic scope" value="Eukaryota"/>
</dbReference>
<dbReference type="OMA" id="LAPYINF"/>
<reference evidence="1" key="2">
    <citation type="submission" date="2015-02" db="UniProtKB">
        <authorList>
            <consortium name="EnsemblMetazoa"/>
        </authorList>
    </citation>
    <scope>IDENTIFICATION</scope>
</reference>
<dbReference type="Proteomes" id="UP000014500">
    <property type="component" value="Unassembled WGS sequence"/>
</dbReference>
<dbReference type="PANTHER" id="PTHR31511">
    <property type="entry name" value="PROTEIN CBG23764"/>
    <property type="match status" value="1"/>
</dbReference>